<accession>A0A0E3R858</accession>
<dbReference type="EMBL" id="CP009530">
    <property type="protein sequence ID" value="AKB59874.1"/>
    <property type="molecule type" value="Genomic_DNA"/>
</dbReference>
<keyword evidence="1" id="KW-0472">Membrane</keyword>
<evidence type="ECO:0000256" key="1">
    <source>
        <dbReference type="SAM" id="Phobius"/>
    </source>
</evidence>
<dbReference type="InterPro" id="IPR012874">
    <property type="entry name" value="DUF1673_METspp"/>
</dbReference>
<dbReference type="AlphaFoldDB" id="A0A0E3R858"/>
<organism evidence="2 3">
    <name type="scientific">Methanosarcina barkeri 227</name>
    <dbReference type="NCBI Taxonomy" id="1434106"/>
    <lineage>
        <taxon>Archaea</taxon>
        <taxon>Methanobacteriati</taxon>
        <taxon>Methanobacteriota</taxon>
        <taxon>Stenosarchaea group</taxon>
        <taxon>Methanomicrobia</taxon>
        <taxon>Methanosarcinales</taxon>
        <taxon>Methanosarcinaceae</taxon>
        <taxon>Methanosarcina</taxon>
    </lineage>
</organism>
<dbReference type="GeneID" id="24802464"/>
<proteinExistence type="predicted"/>
<protein>
    <recommendedName>
        <fullName evidence="4">DUF1673 family protein</fullName>
    </recommendedName>
</protein>
<sequence length="101" mass="10794">MTMNVFTKSIRKMMGWCPNAKALETGPQSIPANFELHDRSGGEKAGNNLSRMKRIGLLLTSIGSLVAVSSLALNLKNDVSSIMVGIGTVLFLIGAVLYIRG</sequence>
<dbReference type="PATRIC" id="fig|1434106.5.peg.4249"/>
<evidence type="ECO:0008006" key="4">
    <source>
        <dbReference type="Google" id="ProtNLM"/>
    </source>
</evidence>
<dbReference type="KEGG" id="mbar:MSBR2_3358"/>
<feature type="transmembrane region" description="Helical" evidence="1">
    <location>
        <begin position="55"/>
        <end position="73"/>
    </location>
</feature>
<gene>
    <name evidence="2" type="ORF">MSBR2_3358</name>
</gene>
<name>A0A0E3R858_METBA</name>
<feature type="transmembrane region" description="Helical" evidence="1">
    <location>
        <begin position="79"/>
        <end position="99"/>
    </location>
</feature>
<reference evidence="2 3" key="1">
    <citation type="submission" date="2014-07" db="EMBL/GenBank/DDBJ databases">
        <title>Methanogenic archaea and the global carbon cycle.</title>
        <authorList>
            <person name="Henriksen J.R."/>
            <person name="Luke J."/>
            <person name="Reinhart S."/>
            <person name="Benedict M.N."/>
            <person name="Youngblut N.D."/>
            <person name="Metcalf M.E."/>
            <person name="Whitaker R.J."/>
            <person name="Metcalf W.W."/>
        </authorList>
    </citation>
    <scope>NUCLEOTIDE SEQUENCE [LARGE SCALE GENOMIC DNA]</scope>
    <source>
        <strain evidence="2 3">227</strain>
    </source>
</reference>
<dbReference type="RefSeq" id="WP_048122440.1">
    <property type="nucleotide sequence ID" value="NZ_CP009530.1"/>
</dbReference>
<evidence type="ECO:0000313" key="2">
    <source>
        <dbReference type="EMBL" id="AKB59874.1"/>
    </source>
</evidence>
<dbReference type="HOGENOM" id="CLU_2285016_0_0_2"/>
<evidence type="ECO:0000313" key="3">
    <source>
        <dbReference type="Proteomes" id="UP000033079"/>
    </source>
</evidence>
<keyword evidence="1" id="KW-0812">Transmembrane</keyword>
<dbReference type="Proteomes" id="UP000033079">
    <property type="component" value="Chromosome"/>
</dbReference>
<keyword evidence="1" id="KW-1133">Transmembrane helix</keyword>
<dbReference type="Pfam" id="PF07895">
    <property type="entry name" value="DUF1673"/>
    <property type="match status" value="1"/>
</dbReference>